<evidence type="ECO:0000256" key="1">
    <source>
        <dbReference type="SAM" id="MobiDB-lite"/>
    </source>
</evidence>
<feature type="region of interest" description="Disordered" evidence="1">
    <location>
        <begin position="1"/>
        <end position="62"/>
    </location>
</feature>
<feature type="compositionally biased region" description="Polar residues" evidence="1">
    <location>
        <begin position="41"/>
        <end position="58"/>
    </location>
</feature>
<dbReference type="EMBL" id="WJXA01000001">
    <property type="protein sequence ID" value="KAF7153899.1"/>
    <property type="molecule type" value="Genomic_DNA"/>
</dbReference>
<accession>A0A834LZG9</accession>
<evidence type="ECO:0000313" key="2">
    <source>
        <dbReference type="EMBL" id="KAF7153899.1"/>
    </source>
</evidence>
<organism evidence="2 3">
    <name type="scientific">Rhododendron simsii</name>
    <name type="common">Sims's rhododendron</name>
    <dbReference type="NCBI Taxonomy" id="118357"/>
    <lineage>
        <taxon>Eukaryota</taxon>
        <taxon>Viridiplantae</taxon>
        <taxon>Streptophyta</taxon>
        <taxon>Embryophyta</taxon>
        <taxon>Tracheophyta</taxon>
        <taxon>Spermatophyta</taxon>
        <taxon>Magnoliopsida</taxon>
        <taxon>eudicotyledons</taxon>
        <taxon>Gunneridae</taxon>
        <taxon>Pentapetalae</taxon>
        <taxon>asterids</taxon>
        <taxon>Ericales</taxon>
        <taxon>Ericaceae</taxon>
        <taxon>Ericoideae</taxon>
        <taxon>Rhodoreae</taxon>
        <taxon>Rhododendron</taxon>
    </lineage>
</organism>
<protein>
    <submittedName>
        <fullName evidence="2">Uncharacterized protein</fullName>
    </submittedName>
</protein>
<feature type="compositionally biased region" description="Low complexity" evidence="1">
    <location>
        <begin position="1"/>
        <end position="14"/>
    </location>
</feature>
<dbReference type="Proteomes" id="UP000626092">
    <property type="component" value="Unassembled WGS sequence"/>
</dbReference>
<proteinExistence type="predicted"/>
<keyword evidence="3" id="KW-1185">Reference proteome</keyword>
<name>A0A834LZG9_RHOSS</name>
<sequence>MTTQKSSSLVPSSQSHDHEASGSGSQTFQAGFPGPLLGSPMYQTPNSAGPYYPQQNFHHSNRGMSFNGGFNRGRGGRGSGFGANTRPECQICGKTNHTAFYCHHRQNLQYQPPSFVVSGPRRSVHQSWQGNGAYQSWNGGNNPVNTLPNMMFSRPFSGPPAGYQGSYASQANVLTFNSGVPSAFYTGYPSSQEFVSSSTPSGYSAPIGHSGQFGHRGMGGPNGGAANIRVASELSYQ</sequence>
<reference evidence="2" key="1">
    <citation type="submission" date="2019-11" db="EMBL/GenBank/DDBJ databases">
        <authorList>
            <person name="Liu Y."/>
            <person name="Hou J."/>
            <person name="Li T.-Q."/>
            <person name="Guan C.-H."/>
            <person name="Wu X."/>
            <person name="Wu H.-Z."/>
            <person name="Ling F."/>
            <person name="Zhang R."/>
            <person name="Shi X.-G."/>
            <person name="Ren J.-P."/>
            <person name="Chen E.-F."/>
            <person name="Sun J.-M."/>
        </authorList>
    </citation>
    <scope>NUCLEOTIDE SEQUENCE</scope>
    <source>
        <strain evidence="2">Adult_tree_wgs_1</strain>
        <tissue evidence="2">Leaves</tissue>
    </source>
</reference>
<gene>
    <name evidence="2" type="ORF">RHSIM_Rhsim01G0193300</name>
</gene>
<dbReference type="AlphaFoldDB" id="A0A834LZG9"/>
<comment type="caution">
    <text evidence="2">The sequence shown here is derived from an EMBL/GenBank/DDBJ whole genome shotgun (WGS) entry which is preliminary data.</text>
</comment>
<evidence type="ECO:0000313" key="3">
    <source>
        <dbReference type="Proteomes" id="UP000626092"/>
    </source>
</evidence>